<dbReference type="AlphaFoldDB" id="A0A1G8YRX3"/>
<protein>
    <submittedName>
        <fullName evidence="1">Sulfotransferase family protein</fullName>
    </submittedName>
</protein>
<dbReference type="SUPFAM" id="SSF52540">
    <property type="entry name" value="P-loop containing nucleoside triphosphate hydrolases"/>
    <property type="match status" value="1"/>
</dbReference>
<dbReference type="Gene3D" id="3.40.50.300">
    <property type="entry name" value="P-loop containing nucleotide triphosphate hydrolases"/>
    <property type="match status" value="1"/>
</dbReference>
<dbReference type="OrthoDB" id="288532at2"/>
<reference evidence="2" key="1">
    <citation type="submission" date="2016-10" db="EMBL/GenBank/DDBJ databases">
        <authorList>
            <person name="Varghese N."/>
            <person name="Submissions S."/>
        </authorList>
    </citation>
    <scope>NUCLEOTIDE SEQUENCE [LARGE SCALE GENOMIC DNA]</scope>
    <source>
        <strain evidence="2">CGMCC 1.10789</strain>
    </source>
</reference>
<dbReference type="GO" id="GO:0016020">
    <property type="term" value="C:membrane"/>
    <property type="evidence" value="ECO:0007669"/>
    <property type="project" value="InterPro"/>
</dbReference>
<dbReference type="RefSeq" id="WP_092497663.1">
    <property type="nucleotide sequence ID" value="NZ_FNFV01000001.1"/>
</dbReference>
<dbReference type="STRING" id="990712.SAMN05216257_101411"/>
<dbReference type="InterPro" id="IPR027417">
    <property type="entry name" value="P-loop_NTPase"/>
</dbReference>
<dbReference type="GO" id="GO:0008146">
    <property type="term" value="F:sulfotransferase activity"/>
    <property type="evidence" value="ECO:0007669"/>
    <property type="project" value="InterPro"/>
</dbReference>
<gene>
    <name evidence="1" type="ORF">SAMN05216257_101411</name>
</gene>
<dbReference type="Proteomes" id="UP000199328">
    <property type="component" value="Unassembled WGS sequence"/>
</dbReference>
<keyword evidence="1" id="KW-0808">Transferase</keyword>
<dbReference type="Pfam" id="PF03567">
    <property type="entry name" value="Sulfotransfer_2"/>
    <property type="match status" value="1"/>
</dbReference>
<evidence type="ECO:0000313" key="1">
    <source>
        <dbReference type="EMBL" id="SDK04760.1"/>
    </source>
</evidence>
<dbReference type="EMBL" id="FNFV01000001">
    <property type="protein sequence ID" value="SDK04760.1"/>
    <property type="molecule type" value="Genomic_DNA"/>
</dbReference>
<accession>A0A1G8YRX3</accession>
<proteinExistence type="predicted"/>
<evidence type="ECO:0000313" key="2">
    <source>
        <dbReference type="Proteomes" id="UP000199328"/>
    </source>
</evidence>
<dbReference type="InterPro" id="IPR005331">
    <property type="entry name" value="Sulfotransferase"/>
</dbReference>
<name>A0A1G8YRX3_9RHOB</name>
<keyword evidence="2" id="KW-1185">Reference proteome</keyword>
<organism evidence="1 2">
    <name type="scientific">Meinhardsimonia xiamenensis</name>
    <dbReference type="NCBI Taxonomy" id="990712"/>
    <lineage>
        <taxon>Bacteria</taxon>
        <taxon>Pseudomonadati</taxon>
        <taxon>Pseudomonadota</taxon>
        <taxon>Alphaproteobacteria</taxon>
        <taxon>Rhodobacterales</taxon>
        <taxon>Paracoccaceae</taxon>
        <taxon>Meinhardsimonia</taxon>
    </lineage>
</organism>
<sequence>MIISRGRRYIFVHIPKTGGTALSLALEARAMADDILIGDTPKARRRRRRLRGLKTAGRLWKHSRLADIRGLVSDEEIASFFVFTLVRNPWDRLVSYYHWLREQSFDHPAVTTARRLDFAAFLRDPAMQRAIRNSPYAAYVTDASGRERCDLWLRLEHLAEDVKSLEARLGLRLGEIPHVNRSKRAADHRGYYDAATRDLVAELCAEDIARFGYRF</sequence>